<dbReference type="EMBL" id="JAVDPW010000002">
    <property type="protein sequence ID" value="MDR6288996.1"/>
    <property type="molecule type" value="Genomic_DNA"/>
</dbReference>
<proteinExistence type="predicted"/>
<keyword evidence="2" id="KW-1185">Reference proteome</keyword>
<comment type="caution">
    <text evidence="1">The sequence shown here is derived from an EMBL/GenBank/DDBJ whole genome shotgun (WGS) entry which is preliminary data.</text>
</comment>
<protein>
    <submittedName>
        <fullName evidence="1">Uncharacterized protein</fullName>
    </submittedName>
</protein>
<sequence>MTVDPAWRDHSDTVACARLLMAMDGGQAGSAAVQLAARALDNGDIELSHAWRRVSEVIEDLSRT</sequence>
<name>A0ABU1JK56_9PROT</name>
<accession>A0ABU1JK56</accession>
<evidence type="ECO:0000313" key="2">
    <source>
        <dbReference type="Proteomes" id="UP001262410"/>
    </source>
</evidence>
<dbReference type="RefSeq" id="WP_309793100.1">
    <property type="nucleotide sequence ID" value="NZ_JAVDPW010000002.1"/>
</dbReference>
<organism evidence="1 2">
    <name type="scientific">Inquilinus ginsengisoli</name>
    <dbReference type="NCBI Taxonomy" id="363840"/>
    <lineage>
        <taxon>Bacteria</taxon>
        <taxon>Pseudomonadati</taxon>
        <taxon>Pseudomonadota</taxon>
        <taxon>Alphaproteobacteria</taxon>
        <taxon>Rhodospirillales</taxon>
        <taxon>Rhodospirillaceae</taxon>
        <taxon>Inquilinus</taxon>
    </lineage>
</organism>
<dbReference type="Proteomes" id="UP001262410">
    <property type="component" value="Unassembled WGS sequence"/>
</dbReference>
<reference evidence="1 2" key="1">
    <citation type="submission" date="2023-07" db="EMBL/GenBank/DDBJ databases">
        <title>Sorghum-associated microbial communities from plants grown in Nebraska, USA.</title>
        <authorList>
            <person name="Schachtman D."/>
        </authorList>
    </citation>
    <scope>NUCLEOTIDE SEQUENCE [LARGE SCALE GENOMIC DNA]</scope>
    <source>
        <strain evidence="1 2">584</strain>
    </source>
</reference>
<evidence type="ECO:0000313" key="1">
    <source>
        <dbReference type="EMBL" id="MDR6288996.1"/>
    </source>
</evidence>
<gene>
    <name evidence="1" type="ORF">E9232_001503</name>
</gene>